<comment type="caution">
    <text evidence="1">The sequence shown here is derived from an EMBL/GenBank/DDBJ whole genome shotgun (WGS) entry which is preliminary data.</text>
</comment>
<dbReference type="RefSeq" id="WP_322788799.1">
    <property type="nucleotide sequence ID" value="NZ_BAABBG010000005.1"/>
</dbReference>
<evidence type="ECO:0008006" key="3">
    <source>
        <dbReference type="Google" id="ProtNLM"/>
    </source>
</evidence>
<keyword evidence="2" id="KW-1185">Reference proteome</keyword>
<organism evidence="1 2">
    <name type="scientific">Sphingorhabdus rigui</name>
    <dbReference type="NCBI Taxonomy" id="1282858"/>
    <lineage>
        <taxon>Bacteria</taxon>
        <taxon>Pseudomonadati</taxon>
        <taxon>Pseudomonadota</taxon>
        <taxon>Alphaproteobacteria</taxon>
        <taxon>Sphingomonadales</taxon>
        <taxon>Sphingomonadaceae</taxon>
        <taxon>Sphingorhabdus</taxon>
    </lineage>
</organism>
<proteinExistence type="predicted"/>
<dbReference type="SUPFAM" id="SSF54001">
    <property type="entry name" value="Cysteine proteinases"/>
    <property type="match status" value="1"/>
</dbReference>
<evidence type="ECO:0000313" key="1">
    <source>
        <dbReference type="EMBL" id="MBB3943556.1"/>
    </source>
</evidence>
<dbReference type="Proteomes" id="UP000581447">
    <property type="component" value="Unassembled WGS sequence"/>
</dbReference>
<dbReference type="AlphaFoldDB" id="A0A840B2Z2"/>
<evidence type="ECO:0000313" key="2">
    <source>
        <dbReference type="Proteomes" id="UP000581447"/>
    </source>
</evidence>
<dbReference type="InterPro" id="IPR038765">
    <property type="entry name" value="Papain-like_cys_pep_sf"/>
</dbReference>
<sequence>MQIRITPAVTRQQAKVAQTALDLLGVPFLLHGRSADAGLDCVGLAGLCLSAAGEDAAVPTDYRLRGQHSVRACAYFDERHFSRVSDGSVVAGDILLLEPGVRQIHLAVMTPKGAVHAHLGLGRVVATPLPLPWPTIAQWRLIGD</sequence>
<name>A0A840B2Z2_9SPHN</name>
<dbReference type="EMBL" id="JACIEA010000002">
    <property type="protein sequence ID" value="MBB3943556.1"/>
    <property type="molecule type" value="Genomic_DNA"/>
</dbReference>
<protein>
    <recommendedName>
        <fullName evidence="3">Peptidoglycan endopeptidase</fullName>
    </recommendedName>
</protein>
<dbReference type="Gene3D" id="3.90.1720.10">
    <property type="entry name" value="endopeptidase domain like (from Nostoc punctiforme)"/>
    <property type="match status" value="1"/>
</dbReference>
<accession>A0A840B2Z2</accession>
<gene>
    <name evidence="1" type="ORF">GGR91_001814</name>
</gene>
<reference evidence="1 2" key="1">
    <citation type="submission" date="2020-08" db="EMBL/GenBank/DDBJ databases">
        <title>Genomic Encyclopedia of Type Strains, Phase IV (KMG-IV): sequencing the most valuable type-strain genomes for metagenomic binning, comparative biology and taxonomic classification.</title>
        <authorList>
            <person name="Goeker M."/>
        </authorList>
    </citation>
    <scope>NUCLEOTIDE SEQUENCE [LARGE SCALE GENOMIC DNA]</scope>
    <source>
        <strain evidence="1 2">DSM 29050</strain>
    </source>
</reference>